<dbReference type="Pfam" id="PF00348">
    <property type="entry name" value="polyprenyl_synt"/>
    <property type="match status" value="1"/>
</dbReference>
<dbReference type="OrthoDB" id="9805316at2"/>
<dbReference type="SFLD" id="SFLDS00005">
    <property type="entry name" value="Isoprenoid_Synthase_Type_I"/>
    <property type="match status" value="1"/>
</dbReference>
<dbReference type="SFLD" id="SFLDG01017">
    <property type="entry name" value="Polyprenyl_Transferase_Like"/>
    <property type="match status" value="1"/>
</dbReference>
<evidence type="ECO:0000256" key="7">
    <source>
        <dbReference type="RuleBase" id="RU004466"/>
    </source>
</evidence>
<evidence type="ECO:0000313" key="9">
    <source>
        <dbReference type="Proteomes" id="UP000320672"/>
    </source>
</evidence>
<dbReference type="GO" id="GO:0005737">
    <property type="term" value="C:cytoplasm"/>
    <property type="evidence" value="ECO:0007669"/>
    <property type="project" value="UniProtKB-ARBA"/>
</dbReference>
<dbReference type="AlphaFoldDB" id="A0A517MF48"/>
<keyword evidence="4" id="KW-0479">Metal-binding</keyword>
<keyword evidence="3 7" id="KW-0808">Transferase</keyword>
<reference evidence="8 9" key="1">
    <citation type="submission" date="2019-02" db="EMBL/GenBank/DDBJ databases">
        <title>Deep-cultivation of Planctomycetes and their phenomic and genomic characterization uncovers novel biology.</title>
        <authorList>
            <person name="Wiegand S."/>
            <person name="Jogler M."/>
            <person name="Boedeker C."/>
            <person name="Pinto D."/>
            <person name="Vollmers J."/>
            <person name="Rivas-Marin E."/>
            <person name="Kohn T."/>
            <person name="Peeters S.H."/>
            <person name="Heuer A."/>
            <person name="Rast P."/>
            <person name="Oberbeckmann S."/>
            <person name="Bunk B."/>
            <person name="Jeske O."/>
            <person name="Meyerdierks A."/>
            <person name="Storesund J.E."/>
            <person name="Kallscheuer N."/>
            <person name="Luecker S."/>
            <person name="Lage O.M."/>
            <person name="Pohl T."/>
            <person name="Merkel B.J."/>
            <person name="Hornburger P."/>
            <person name="Mueller R.-W."/>
            <person name="Bruemmer F."/>
            <person name="Labrenz M."/>
            <person name="Spormann A.M."/>
            <person name="Op den Camp H."/>
            <person name="Overmann J."/>
            <person name="Amann R."/>
            <person name="Jetten M.S.M."/>
            <person name="Mascher T."/>
            <person name="Medema M.H."/>
            <person name="Devos D.P."/>
            <person name="Kaster A.-K."/>
            <person name="Ovreas L."/>
            <person name="Rohde M."/>
            <person name="Galperin M.Y."/>
            <person name="Jogler C."/>
        </authorList>
    </citation>
    <scope>NUCLEOTIDE SEQUENCE [LARGE SCALE GENOMIC DNA]</scope>
    <source>
        <strain evidence="8 9">FF011L</strain>
    </source>
</reference>
<organism evidence="8 9">
    <name type="scientific">Roseimaritima multifibrata</name>
    <dbReference type="NCBI Taxonomy" id="1930274"/>
    <lineage>
        <taxon>Bacteria</taxon>
        <taxon>Pseudomonadati</taxon>
        <taxon>Planctomycetota</taxon>
        <taxon>Planctomycetia</taxon>
        <taxon>Pirellulales</taxon>
        <taxon>Pirellulaceae</taxon>
        <taxon>Roseimaritima</taxon>
    </lineage>
</organism>
<dbReference type="InterPro" id="IPR033749">
    <property type="entry name" value="Polyprenyl_synt_CS"/>
</dbReference>
<dbReference type="Proteomes" id="UP000320672">
    <property type="component" value="Chromosome"/>
</dbReference>
<dbReference type="PANTHER" id="PTHR43281">
    <property type="entry name" value="FARNESYL DIPHOSPHATE SYNTHASE"/>
    <property type="match status" value="1"/>
</dbReference>
<keyword evidence="9" id="KW-1185">Reference proteome</keyword>
<dbReference type="InterPro" id="IPR053378">
    <property type="entry name" value="Prenyl_diphosphate_synthase"/>
</dbReference>
<proteinExistence type="inferred from homology"/>
<accession>A0A517MF48</accession>
<evidence type="ECO:0000256" key="2">
    <source>
        <dbReference type="ARBA" id="ARBA00006706"/>
    </source>
</evidence>
<dbReference type="PANTHER" id="PTHR43281:SF1">
    <property type="entry name" value="FARNESYL DIPHOSPHATE SYNTHASE"/>
    <property type="match status" value="1"/>
</dbReference>
<dbReference type="InterPro" id="IPR008949">
    <property type="entry name" value="Isoprenoid_synthase_dom_sf"/>
</dbReference>
<name>A0A517MF48_9BACT</name>
<evidence type="ECO:0000256" key="4">
    <source>
        <dbReference type="ARBA" id="ARBA00022723"/>
    </source>
</evidence>
<dbReference type="SUPFAM" id="SSF48576">
    <property type="entry name" value="Terpenoid synthases"/>
    <property type="match status" value="1"/>
</dbReference>
<keyword evidence="6" id="KW-0414">Isoprene biosynthesis</keyword>
<sequence>MPPTDSRKDAIDDLLSIIGDALETALPEQDGCPQQLREAMRYSLLSPGKRLRPALVLMAAEACGGDVQQVVPAAIAVEMIHAYSLIHDDLPAMDNDALRRGRPTCHIQFGEATAILAGDALLTNAFEVLATRFEPASERATAVAMLATAAGRSALVGGQMDDLAAETDGDHTLERLQAIHRRKTGALFNVSLQLGALSAGASDAQRKALQDYGDALGLAFQVIDDILDHGGHSAELGKETGRDAARGKLTYPALMGEESAREHAIRLINVADDAIGLFDSAGWRLNWLTSFVLQRI</sequence>
<evidence type="ECO:0000256" key="6">
    <source>
        <dbReference type="ARBA" id="ARBA00023229"/>
    </source>
</evidence>
<evidence type="ECO:0000256" key="1">
    <source>
        <dbReference type="ARBA" id="ARBA00001946"/>
    </source>
</evidence>
<evidence type="ECO:0000256" key="3">
    <source>
        <dbReference type="ARBA" id="ARBA00022679"/>
    </source>
</evidence>
<dbReference type="KEGG" id="rml:FF011L_22790"/>
<dbReference type="GO" id="GO:0046872">
    <property type="term" value="F:metal ion binding"/>
    <property type="evidence" value="ECO:0007669"/>
    <property type="project" value="UniProtKB-KW"/>
</dbReference>
<dbReference type="GO" id="GO:0016114">
    <property type="term" value="P:terpenoid biosynthetic process"/>
    <property type="evidence" value="ECO:0007669"/>
    <property type="project" value="UniProtKB-ARBA"/>
</dbReference>
<dbReference type="FunFam" id="1.10.600.10:FF:000001">
    <property type="entry name" value="Geranylgeranyl diphosphate synthase"/>
    <property type="match status" value="1"/>
</dbReference>
<dbReference type="CDD" id="cd00685">
    <property type="entry name" value="Trans_IPPS_HT"/>
    <property type="match status" value="1"/>
</dbReference>
<evidence type="ECO:0000256" key="5">
    <source>
        <dbReference type="ARBA" id="ARBA00022842"/>
    </source>
</evidence>
<dbReference type="NCBIfam" id="NF045485">
    <property type="entry name" value="FPPsyn"/>
    <property type="match status" value="1"/>
</dbReference>
<comment type="similarity">
    <text evidence="2 7">Belongs to the FPP/GGPP synthase family.</text>
</comment>
<dbReference type="EC" id="2.5.1.10" evidence="8"/>
<dbReference type="Gene3D" id="1.10.600.10">
    <property type="entry name" value="Farnesyl Diphosphate Synthase"/>
    <property type="match status" value="1"/>
</dbReference>
<dbReference type="PROSITE" id="PS00444">
    <property type="entry name" value="POLYPRENYL_SYNTHASE_2"/>
    <property type="match status" value="1"/>
</dbReference>
<dbReference type="GO" id="GO:0004337">
    <property type="term" value="F:(2E,6E)-farnesyl diphosphate synthase activity"/>
    <property type="evidence" value="ECO:0007669"/>
    <property type="project" value="UniProtKB-EC"/>
</dbReference>
<keyword evidence="5" id="KW-0460">Magnesium</keyword>
<dbReference type="RefSeq" id="WP_145351660.1">
    <property type="nucleotide sequence ID" value="NZ_CP036262.1"/>
</dbReference>
<protein>
    <submittedName>
        <fullName evidence="8">Farnesyl diphosphate synthase</fullName>
        <ecNumber evidence="8">2.5.1.10</ecNumber>
    </submittedName>
</protein>
<gene>
    <name evidence="8" type="ORF">FF011L_22790</name>
</gene>
<dbReference type="PROSITE" id="PS00723">
    <property type="entry name" value="POLYPRENYL_SYNTHASE_1"/>
    <property type="match status" value="1"/>
</dbReference>
<comment type="cofactor">
    <cofactor evidence="1">
        <name>Mg(2+)</name>
        <dbReference type="ChEBI" id="CHEBI:18420"/>
    </cofactor>
</comment>
<dbReference type="EMBL" id="CP036262">
    <property type="protein sequence ID" value="QDS93509.1"/>
    <property type="molecule type" value="Genomic_DNA"/>
</dbReference>
<dbReference type="InterPro" id="IPR000092">
    <property type="entry name" value="Polyprenyl_synt"/>
</dbReference>
<evidence type="ECO:0000313" key="8">
    <source>
        <dbReference type="EMBL" id="QDS93509.1"/>
    </source>
</evidence>